<evidence type="ECO:0000313" key="2">
    <source>
        <dbReference type="EMBL" id="KAJ1176633.1"/>
    </source>
</evidence>
<comment type="caution">
    <text evidence="2">The sequence shown here is derived from an EMBL/GenBank/DDBJ whole genome shotgun (WGS) entry which is preliminary data.</text>
</comment>
<dbReference type="AlphaFoldDB" id="A0AAV7TLI6"/>
<keyword evidence="3" id="KW-1185">Reference proteome</keyword>
<evidence type="ECO:0000256" key="1">
    <source>
        <dbReference type="SAM" id="MobiDB-lite"/>
    </source>
</evidence>
<dbReference type="Proteomes" id="UP001066276">
    <property type="component" value="Chromosome 3_2"/>
</dbReference>
<gene>
    <name evidence="2" type="ORF">NDU88_001904</name>
</gene>
<feature type="compositionally biased region" description="Basic residues" evidence="1">
    <location>
        <begin position="1"/>
        <end position="12"/>
    </location>
</feature>
<name>A0AAV7TLI6_PLEWA</name>
<feature type="compositionally biased region" description="Basic residues" evidence="1">
    <location>
        <begin position="83"/>
        <end position="92"/>
    </location>
</feature>
<feature type="compositionally biased region" description="Basic and acidic residues" evidence="1">
    <location>
        <begin position="38"/>
        <end position="55"/>
    </location>
</feature>
<reference evidence="2" key="1">
    <citation type="journal article" date="2022" name="bioRxiv">
        <title>Sequencing and chromosome-scale assembly of the giantPleurodeles waltlgenome.</title>
        <authorList>
            <person name="Brown T."/>
            <person name="Elewa A."/>
            <person name="Iarovenko S."/>
            <person name="Subramanian E."/>
            <person name="Araus A.J."/>
            <person name="Petzold A."/>
            <person name="Susuki M."/>
            <person name="Suzuki K.-i.T."/>
            <person name="Hayashi T."/>
            <person name="Toyoda A."/>
            <person name="Oliveira C."/>
            <person name="Osipova E."/>
            <person name="Leigh N.D."/>
            <person name="Simon A."/>
            <person name="Yun M.H."/>
        </authorList>
    </citation>
    <scope>NUCLEOTIDE SEQUENCE</scope>
    <source>
        <strain evidence="2">20211129_DDA</strain>
        <tissue evidence="2">Liver</tissue>
    </source>
</reference>
<organism evidence="2 3">
    <name type="scientific">Pleurodeles waltl</name>
    <name type="common">Iberian ribbed newt</name>
    <dbReference type="NCBI Taxonomy" id="8319"/>
    <lineage>
        <taxon>Eukaryota</taxon>
        <taxon>Metazoa</taxon>
        <taxon>Chordata</taxon>
        <taxon>Craniata</taxon>
        <taxon>Vertebrata</taxon>
        <taxon>Euteleostomi</taxon>
        <taxon>Amphibia</taxon>
        <taxon>Batrachia</taxon>
        <taxon>Caudata</taxon>
        <taxon>Salamandroidea</taxon>
        <taxon>Salamandridae</taxon>
        <taxon>Pleurodelinae</taxon>
        <taxon>Pleurodeles</taxon>
    </lineage>
</organism>
<feature type="region of interest" description="Disordered" evidence="1">
    <location>
        <begin position="1"/>
        <end position="92"/>
    </location>
</feature>
<dbReference type="EMBL" id="JANPWB010000006">
    <property type="protein sequence ID" value="KAJ1176633.1"/>
    <property type="molecule type" value="Genomic_DNA"/>
</dbReference>
<evidence type="ECO:0000313" key="3">
    <source>
        <dbReference type="Proteomes" id="UP001066276"/>
    </source>
</evidence>
<feature type="compositionally biased region" description="Basic residues" evidence="1">
    <location>
        <begin position="28"/>
        <end position="37"/>
    </location>
</feature>
<proteinExistence type="predicted"/>
<sequence length="92" mass="10503">MSPRGLGRRRGLNPRAGPPTAGPSPLSHPRHRVRRFRLLGERGGPRAARERRLPDFNRAARPPHGERARLQPPAPCIRAGANTRRRRSRRWE</sequence>
<accession>A0AAV7TLI6</accession>
<protein>
    <submittedName>
        <fullName evidence="2">Uncharacterized protein</fullName>
    </submittedName>
</protein>